<evidence type="ECO:0000256" key="1">
    <source>
        <dbReference type="SAM" id="MobiDB-lite"/>
    </source>
</evidence>
<dbReference type="RefSeq" id="XP_033396539.1">
    <property type="nucleotide sequence ID" value="XM_033542166.1"/>
</dbReference>
<organism evidence="3 4">
    <name type="scientific">Aplosporella prunicola CBS 121167</name>
    <dbReference type="NCBI Taxonomy" id="1176127"/>
    <lineage>
        <taxon>Eukaryota</taxon>
        <taxon>Fungi</taxon>
        <taxon>Dikarya</taxon>
        <taxon>Ascomycota</taxon>
        <taxon>Pezizomycotina</taxon>
        <taxon>Dothideomycetes</taxon>
        <taxon>Dothideomycetes incertae sedis</taxon>
        <taxon>Botryosphaeriales</taxon>
        <taxon>Aplosporellaceae</taxon>
        <taxon>Aplosporella</taxon>
    </lineage>
</organism>
<dbReference type="OrthoDB" id="5426775at2759"/>
<evidence type="ECO:0000313" key="4">
    <source>
        <dbReference type="Proteomes" id="UP000799438"/>
    </source>
</evidence>
<feature type="compositionally biased region" description="Basic and acidic residues" evidence="1">
    <location>
        <begin position="17"/>
        <end position="31"/>
    </location>
</feature>
<gene>
    <name evidence="3" type="ORF">K452DRAFT_298910</name>
</gene>
<protein>
    <recommendedName>
        <fullName evidence="2">DUF7924 domain-containing protein</fullName>
    </recommendedName>
</protein>
<feature type="region of interest" description="Disordered" evidence="1">
    <location>
        <begin position="469"/>
        <end position="514"/>
    </location>
</feature>
<dbReference type="AlphaFoldDB" id="A0A6A6B9W5"/>
<dbReference type="Pfam" id="PF25545">
    <property type="entry name" value="DUF7924"/>
    <property type="match status" value="1"/>
</dbReference>
<feature type="domain" description="DUF7924" evidence="2">
    <location>
        <begin position="279"/>
        <end position="455"/>
    </location>
</feature>
<accession>A0A6A6B9W5</accession>
<feature type="compositionally biased region" description="Basic and acidic residues" evidence="1">
    <location>
        <begin position="493"/>
        <end position="502"/>
    </location>
</feature>
<reference evidence="3" key="1">
    <citation type="journal article" date="2020" name="Stud. Mycol.">
        <title>101 Dothideomycetes genomes: a test case for predicting lifestyles and emergence of pathogens.</title>
        <authorList>
            <person name="Haridas S."/>
            <person name="Albert R."/>
            <person name="Binder M."/>
            <person name="Bloem J."/>
            <person name="Labutti K."/>
            <person name="Salamov A."/>
            <person name="Andreopoulos B."/>
            <person name="Baker S."/>
            <person name="Barry K."/>
            <person name="Bills G."/>
            <person name="Bluhm B."/>
            <person name="Cannon C."/>
            <person name="Castanera R."/>
            <person name="Culley D."/>
            <person name="Daum C."/>
            <person name="Ezra D."/>
            <person name="Gonzalez J."/>
            <person name="Henrissat B."/>
            <person name="Kuo A."/>
            <person name="Liang C."/>
            <person name="Lipzen A."/>
            <person name="Lutzoni F."/>
            <person name="Magnuson J."/>
            <person name="Mondo S."/>
            <person name="Nolan M."/>
            <person name="Ohm R."/>
            <person name="Pangilinan J."/>
            <person name="Park H.-J."/>
            <person name="Ramirez L."/>
            <person name="Alfaro M."/>
            <person name="Sun H."/>
            <person name="Tritt A."/>
            <person name="Yoshinaga Y."/>
            <person name="Zwiers L.-H."/>
            <person name="Turgeon B."/>
            <person name="Goodwin S."/>
            <person name="Spatafora J."/>
            <person name="Crous P."/>
            <person name="Grigoriev I."/>
        </authorList>
    </citation>
    <scope>NUCLEOTIDE SEQUENCE</scope>
    <source>
        <strain evidence="3">CBS 121167</strain>
    </source>
</reference>
<evidence type="ECO:0000313" key="3">
    <source>
        <dbReference type="EMBL" id="KAF2140826.1"/>
    </source>
</evidence>
<feature type="compositionally biased region" description="Basic and acidic residues" evidence="1">
    <location>
        <begin position="469"/>
        <end position="485"/>
    </location>
</feature>
<sequence>MTPSNPSDSGQSAAHDANADRTMKKEQDDTKSSQIDLSDKDEEDAKPSSSPSPLEPTSMTAQLADTQVPLTEANLTVHTIQTHESMPPKPPPWMSSSTEASVTSGASRKAMSERAPSFPSTTVTAQPAAIRASLTIANLAVHTAQTPGYKAPPLPSTVASVMPDALEKAMCEEVQRLVRELSAHSINVVYNKDARPPGIQQIVDRVLGPRRDMKGKANDAEKSDSQSRYIMKLLEHEHACRYYMNGDDLKRLYSTSLFYGDHCDREEDEIHPNVQRTDDAQWKTSAENVHNGPKLPLPTPGITFGYPKSSFTQDQHSELTRRYADALVLSDTCLPYHVVEWEGADSNYKRAGEVEALLGAATAVKANHLLYTKLGISTSPEDTAMFATVVESEFVTTYVCWREETESALVFRMSPIKELQLSLEREADAYDARSIHINIREWATETRLPLIKGALDASFKIHTEEAAKKTAEETAKESKKRCREESAEEETEVTEKKAKKDDVEEPTPPTSDSG</sequence>
<proteinExistence type="predicted"/>
<feature type="region of interest" description="Disordered" evidence="1">
    <location>
        <begin position="1"/>
        <end position="60"/>
    </location>
</feature>
<feature type="region of interest" description="Disordered" evidence="1">
    <location>
        <begin position="79"/>
        <end position="125"/>
    </location>
</feature>
<dbReference type="GeneID" id="54299663"/>
<keyword evidence="4" id="KW-1185">Reference proteome</keyword>
<evidence type="ECO:0000259" key="2">
    <source>
        <dbReference type="Pfam" id="PF25545"/>
    </source>
</evidence>
<dbReference type="Proteomes" id="UP000799438">
    <property type="component" value="Unassembled WGS sequence"/>
</dbReference>
<dbReference type="InterPro" id="IPR057684">
    <property type="entry name" value="DUF7924"/>
</dbReference>
<name>A0A6A6B9W5_9PEZI</name>
<feature type="compositionally biased region" description="Polar residues" evidence="1">
    <location>
        <begin position="1"/>
        <end position="12"/>
    </location>
</feature>
<dbReference type="EMBL" id="ML995488">
    <property type="protein sequence ID" value="KAF2140826.1"/>
    <property type="molecule type" value="Genomic_DNA"/>
</dbReference>